<evidence type="ECO:0000256" key="4">
    <source>
        <dbReference type="ARBA" id="ARBA00022723"/>
    </source>
</evidence>
<evidence type="ECO:0000313" key="11">
    <source>
        <dbReference type="EMBL" id="SEG94218.1"/>
    </source>
</evidence>
<evidence type="ECO:0000256" key="9">
    <source>
        <dbReference type="ARBA" id="ARBA00048173"/>
    </source>
</evidence>
<gene>
    <name evidence="11" type="ORF">SAMN04489712_14413</name>
</gene>
<proteinExistence type="inferred from homology"/>
<keyword evidence="2" id="KW-0808">Transferase</keyword>
<sequence length="420" mass="48035">MNELKSPGKPFDISKPAVLEAWKKVKANKGVAGADGMSIEEFEKDLKNNLYKIWNRMSSGTYFPPPVQAVEIPKAHGEGMRMLGVPTVADRVAQTVVAGVLEAEIEPIFHPDSYGYRPGRSALDAVGACRQRCWKYDWVVEFDIRKFFDSVPWDLVVTAVLAHTDRPWVVLYVKRWLAAPLALPDGTLRERDRGTPQGSPISPVLANLFLHHAFDAWMARELPGVVFERYADDAVVHCSSLELAERVLAAIKGRMAGVGLQPHPDKTRIVYCKDDRRRGSHEHTSFTFLGFTFRPRGVRTKTGKMRCGFNPAVSKEALKQMSATVRAWRLHHRTGSSEHDLARRINPVVRGWMQYYGAFYRSALYPLLARINAYLMRWSRNKYKRLRGRKKAQDQWEKVVKARPRLFAHWIWVNTVPKVW</sequence>
<dbReference type="GO" id="GO:0051607">
    <property type="term" value="P:defense response to virus"/>
    <property type="evidence" value="ECO:0007669"/>
    <property type="project" value="UniProtKB-KW"/>
</dbReference>
<dbReference type="SUPFAM" id="SSF56672">
    <property type="entry name" value="DNA/RNA polymerases"/>
    <property type="match status" value="1"/>
</dbReference>
<dbReference type="RefSeq" id="WP_103944791.1">
    <property type="nucleotide sequence ID" value="NZ_FNVO01000044.1"/>
</dbReference>
<dbReference type="InterPro" id="IPR013597">
    <property type="entry name" value="Mat_intron_G2"/>
</dbReference>
<dbReference type="InterPro" id="IPR000477">
    <property type="entry name" value="RT_dom"/>
</dbReference>
<keyword evidence="7" id="KW-0051">Antiviral defense</keyword>
<evidence type="ECO:0000256" key="3">
    <source>
        <dbReference type="ARBA" id="ARBA00022695"/>
    </source>
</evidence>
<name>A0A1H6E8S8_9ACTN</name>
<keyword evidence="4" id="KW-0479">Metal-binding</keyword>
<evidence type="ECO:0000256" key="2">
    <source>
        <dbReference type="ARBA" id="ARBA00022679"/>
    </source>
</evidence>
<dbReference type="NCBIfam" id="TIGR04416">
    <property type="entry name" value="group_II_RT_mat"/>
    <property type="match status" value="1"/>
</dbReference>
<evidence type="ECO:0000313" key="12">
    <source>
        <dbReference type="Proteomes" id="UP000236723"/>
    </source>
</evidence>
<dbReference type="InterPro" id="IPR043502">
    <property type="entry name" value="DNA/RNA_pol_sf"/>
</dbReference>
<dbReference type="PANTHER" id="PTHR34047">
    <property type="entry name" value="NUCLEAR INTRON MATURASE 1, MITOCHONDRIAL-RELATED"/>
    <property type="match status" value="1"/>
</dbReference>
<comment type="similarity">
    <text evidence="8">Belongs to the bacterial reverse transcriptase family.</text>
</comment>
<dbReference type="OrthoDB" id="1550386at2"/>
<dbReference type="PROSITE" id="PS50878">
    <property type="entry name" value="RT_POL"/>
    <property type="match status" value="1"/>
</dbReference>
<evidence type="ECO:0000256" key="7">
    <source>
        <dbReference type="ARBA" id="ARBA00023118"/>
    </source>
</evidence>
<keyword evidence="12" id="KW-1185">Reference proteome</keyword>
<dbReference type="PANTHER" id="PTHR34047:SF3">
    <property type="entry name" value="BLR2052 PROTEIN"/>
    <property type="match status" value="1"/>
</dbReference>
<dbReference type="Proteomes" id="UP000236723">
    <property type="component" value="Unassembled WGS sequence"/>
</dbReference>
<accession>A0A1H6E8S8</accession>
<evidence type="ECO:0000256" key="1">
    <source>
        <dbReference type="ARBA" id="ARBA00012493"/>
    </source>
</evidence>
<evidence type="ECO:0000256" key="8">
    <source>
        <dbReference type="ARBA" id="ARBA00034120"/>
    </source>
</evidence>
<dbReference type="InterPro" id="IPR000123">
    <property type="entry name" value="Reverse_transcriptase_msDNA"/>
</dbReference>
<feature type="domain" description="Reverse transcriptase" evidence="10">
    <location>
        <begin position="53"/>
        <end position="293"/>
    </location>
</feature>
<dbReference type="Pfam" id="PF08388">
    <property type="entry name" value="GIIM"/>
    <property type="match status" value="1"/>
</dbReference>
<evidence type="ECO:0000256" key="5">
    <source>
        <dbReference type="ARBA" id="ARBA00022842"/>
    </source>
</evidence>
<dbReference type="CDD" id="cd01651">
    <property type="entry name" value="RT_G2_intron"/>
    <property type="match status" value="1"/>
</dbReference>
<comment type="catalytic activity">
    <reaction evidence="9">
        <text>DNA(n) + a 2'-deoxyribonucleoside 5'-triphosphate = DNA(n+1) + diphosphate</text>
        <dbReference type="Rhea" id="RHEA:22508"/>
        <dbReference type="Rhea" id="RHEA-COMP:17339"/>
        <dbReference type="Rhea" id="RHEA-COMP:17340"/>
        <dbReference type="ChEBI" id="CHEBI:33019"/>
        <dbReference type="ChEBI" id="CHEBI:61560"/>
        <dbReference type="ChEBI" id="CHEBI:173112"/>
        <dbReference type="EC" id="2.7.7.49"/>
    </reaction>
</comment>
<dbReference type="GO" id="GO:0003964">
    <property type="term" value="F:RNA-directed DNA polymerase activity"/>
    <property type="evidence" value="ECO:0007669"/>
    <property type="project" value="UniProtKB-KW"/>
</dbReference>
<dbReference type="AlphaFoldDB" id="A0A1H6E8S8"/>
<evidence type="ECO:0000256" key="6">
    <source>
        <dbReference type="ARBA" id="ARBA00022918"/>
    </source>
</evidence>
<dbReference type="InterPro" id="IPR030931">
    <property type="entry name" value="Group_II_RT_mat"/>
</dbReference>
<evidence type="ECO:0000259" key="10">
    <source>
        <dbReference type="PROSITE" id="PS50878"/>
    </source>
</evidence>
<reference evidence="12" key="1">
    <citation type="submission" date="2016-10" db="EMBL/GenBank/DDBJ databases">
        <authorList>
            <person name="Varghese N."/>
            <person name="Submissions S."/>
        </authorList>
    </citation>
    <scope>NUCLEOTIDE SEQUENCE [LARGE SCALE GENOMIC DNA]</scope>
    <source>
        <strain evidence="12">DSM 43163</strain>
    </source>
</reference>
<keyword evidence="5" id="KW-0460">Magnesium</keyword>
<organism evidence="11 12">
    <name type="scientific">Thermomonospora echinospora</name>
    <dbReference type="NCBI Taxonomy" id="1992"/>
    <lineage>
        <taxon>Bacteria</taxon>
        <taxon>Bacillati</taxon>
        <taxon>Actinomycetota</taxon>
        <taxon>Actinomycetes</taxon>
        <taxon>Streptosporangiales</taxon>
        <taxon>Thermomonosporaceae</taxon>
        <taxon>Thermomonospora</taxon>
    </lineage>
</organism>
<dbReference type="Pfam" id="PF00078">
    <property type="entry name" value="RVT_1"/>
    <property type="match status" value="1"/>
</dbReference>
<dbReference type="GO" id="GO:0046872">
    <property type="term" value="F:metal ion binding"/>
    <property type="evidence" value="ECO:0007669"/>
    <property type="project" value="UniProtKB-KW"/>
</dbReference>
<dbReference type="GO" id="GO:0003723">
    <property type="term" value="F:RNA binding"/>
    <property type="evidence" value="ECO:0007669"/>
    <property type="project" value="InterPro"/>
</dbReference>
<keyword evidence="6 11" id="KW-0695">RNA-directed DNA polymerase</keyword>
<dbReference type="EMBL" id="FNVO01000044">
    <property type="protein sequence ID" value="SEG94218.1"/>
    <property type="molecule type" value="Genomic_DNA"/>
</dbReference>
<dbReference type="EC" id="2.7.7.49" evidence="1"/>
<dbReference type="InterPro" id="IPR051083">
    <property type="entry name" value="GrpII_Intron_Splice-Mob/Def"/>
</dbReference>
<dbReference type="PRINTS" id="PR00866">
    <property type="entry name" value="RNADNAPOLMS"/>
</dbReference>
<keyword evidence="3" id="KW-0548">Nucleotidyltransferase</keyword>
<protein>
    <recommendedName>
        <fullName evidence="1">RNA-directed DNA polymerase</fullName>
        <ecNumber evidence="1">2.7.7.49</ecNumber>
    </recommendedName>
</protein>